<accession>A0AAV7TTP8</accession>
<feature type="compositionally biased region" description="Basic and acidic residues" evidence="1">
    <location>
        <begin position="15"/>
        <end position="35"/>
    </location>
</feature>
<dbReference type="Proteomes" id="UP001066276">
    <property type="component" value="Chromosome 3_2"/>
</dbReference>
<evidence type="ECO:0000256" key="1">
    <source>
        <dbReference type="SAM" id="MobiDB-lite"/>
    </source>
</evidence>
<proteinExistence type="predicted"/>
<organism evidence="2 3">
    <name type="scientific">Pleurodeles waltl</name>
    <name type="common">Iberian ribbed newt</name>
    <dbReference type="NCBI Taxonomy" id="8319"/>
    <lineage>
        <taxon>Eukaryota</taxon>
        <taxon>Metazoa</taxon>
        <taxon>Chordata</taxon>
        <taxon>Craniata</taxon>
        <taxon>Vertebrata</taxon>
        <taxon>Euteleostomi</taxon>
        <taxon>Amphibia</taxon>
        <taxon>Batrachia</taxon>
        <taxon>Caudata</taxon>
        <taxon>Salamandroidea</taxon>
        <taxon>Salamandridae</taxon>
        <taxon>Pleurodelinae</taxon>
        <taxon>Pleurodeles</taxon>
    </lineage>
</organism>
<keyword evidence="3" id="KW-1185">Reference proteome</keyword>
<protein>
    <submittedName>
        <fullName evidence="2">Uncharacterized protein</fullName>
    </submittedName>
</protein>
<feature type="compositionally biased region" description="Basic residues" evidence="1">
    <location>
        <begin position="87"/>
        <end position="98"/>
    </location>
</feature>
<feature type="compositionally biased region" description="Polar residues" evidence="1">
    <location>
        <begin position="146"/>
        <end position="158"/>
    </location>
</feature>
<name>A0AAV7TTP8_PLEWA</name>
<dbReference type="EMBL" id="JANPWB010000006">
    <property type="protein sequence ID" value="KAJ1179616.1"/>
    <property type="molecule type" value="Genomic_DNA"/>
</dbReference>
<evidence type="ECO:0000313" key="3">
    <source>
        <dbReference type="Proteomes" id="UP001066276"/>
    </source>
</evidence>
<evidence type="ECO:0000313" key="2">
    <source>
        <dbReference type="EMBL" id="KAJ1179616.1"/>
    </source>
</evidence>
<feature type="compositionally biased region" description="Polar residues" evidence="1">
    <location>
        <begin position="209"/>
        <end position="223"/>
    </location>
</feature>
<feature type="region of interest" description="Disordered" evidence="1">
    <location>
        <begin position="1"/>
        <end position="223"/>
    </location>
</feature>
<comment type="caution">
    <text evidence="2">The sequence shown here is derived from an EMBL/GenBank/DDBJ whole genome shotgun (WGS) entry which is preliminary data.</text>
</comment>
<feature type="compositionally biased region" description="Basic and acidic residues" evidence="1">
    <location>
        <begin position="52"/>
        <end position="64"/>
    </location>
</feature>
<dbReference type="AlphaFoldDB" id="A0AAV7TTP8"/>
<sequence length="223" mass="24826">MKNHKHWSEPQTSKYHPEYVPDAREEKGQQYHLGKEAQQTPGPGDRQGLHISADRGHKGERPRNEQPLNSQKETPPPRRPSIPPWLHHPKKVSKKGQHLPKSTSSVTKGIQEKAQWTGLVSPTGKSPEGNLRRQGTGNRSEKQGWAGSQENPSQQKNLTFGDIRRQKKNPPGVRRNVPPAEKTKASSRNRTPANKPPKSKPKKGGSKTCAENQGTADRNLSLS</sequence>
<gene>
    <name evidence="2" type="ORF">NDU88_004850</name>
</gene>
<reference evidence="2" key="1">
    <citation type="journal article" date="2022" name="bioRxiv">
        <title>Sequencing and chromosome-scale assembly of the giantPleurodeles waltlgenome.</title>
        <authorList>
            <person name="Brown T."/>
            <person name="Elewa A."/>
            <person name="Iarovenko S."/>
            <person name="Subramanian E."/>
            <person name="Araus A.J."/>
            <person name="Petzold A."/>
            <person name="Susuki M."/>
            <person name="Suzuki K.-i.T."/>
            <person name="Hayashi T."/>
            <person name="Toyoda A."/>
            <person name="Oliveira C."/>
            <person name="Osipova E."/>
            <person name="Leigh N.D."/>
            <person name="Simon A."/>
            <person name="Yun M.H."/>
        </authorList>
    </citation>
    <scope>NUCLEOTIDE SEQUENCE</scope>
    <source>
        <strain evidence="2">20211129_DDA</strain>
        <tissue evidence="2">Liver</tissue>
    </source>
</reference>